<name>A0AAV7VDQ4_PLEWA</name>
<proteinExistence type="predicted"/>
<evidence type="ECO:0000256" key="1">
    <source>
        <dbReference type="SAM" id="MobiDB-lite"/>
    </source>
</evidence>
<dbReference type="EMBL" id="JANPWB010000003">
    <property type="protein sequence ID" value="KAJ1199438.1"/>
    <property type="molecule type" value="Genomic_DNA"/>
</dbReference>
<dbReference type="Proteomes" id="UP001066276">
    <property type="component" value="Chromosome 2_1"/>
</dbReference>
<reference evidence="2" key="1">
    <citation type="journal article" date="2022" name="bioRxiv">
        <title>Sequencing and chromosome-scale assembly of the giantPleurodeles waltlgenome.</title>
        <authorList>
            <person name="Brown T."/>
            <person name="Elewa A."/>
            <person name="Iarovenko S."/>
            <person name="Subramanian E."/>
            <person name="Araus A.J."/>
            <person name="Petzold A."/>
            <person name="Susuki M."/>
            <person name="Suzuki K.-i.T."/>
            <person name="Hayashi T."/>
            <person name="Toyoda A."/>
            <person name="Oliveira C."/>
            <person name="Osipova E."/>
            <person name="Leigh N.D."/>
            <person name="Simon A."/>
            <person name="Yun M.H."/>
        </authorList>
    </citation>
    <scope>NUCLEOTIDE SEQUENCE</scope>
    <source>
        <strain evidence="2">20211129_DDA</strain>
        <tissue evidence="2">Liver</tissue>
    </source>
</reference>
<organism evidence="2 3">
    <name type="scientific">Pleurodeles waltl</name>
    <name type="common">Iberian ribbed newt</name>
    <dbReference type="NCBI Taxonomy" id="8319"/>
    <lineage>
        <taxon>Eukaryota</taxon>
        <taxon>Metazoa</taxon>
        <taxon>Chordata</taxon>
        <taxon>Craniata</taxon>
        <taxon>Vertebrata</taxon>
        <taxon>Euteleostomi</taxon>
        <taxon>Amphibia</taxon>
        <taxon>Batrachia</taxon>
        <taxon>Caudata</taxon>
        <taxon>Salamandroidea</taxon>
        <taxon>Salamandridae</taxon>
        <taxon>Pleurodelinae</taxon>
        <taxon>Pleurodeles</taxon>
    </lineage>
</organism>
<protein>
    <submittedName>
        <fullName evidence="2">Uncharacterized protein</fullName>
    </submittedName>
</protein>
<comment type="caution">
    <text evidence="2">The sequence shown here is derived from an EMBL/GenBank/DDBJ whole genome shotgun (WGS) entry which is preliminary data.</text>
</comment>
<feature type="region of interest" description="Disordered" evidence="1">
    <location>
        <begin position="62"/>
        <end position="85"/>
    </location>
</feature>
<keyword evidence="3" id="KW-1185">Reference proteome</keyword>
<sequence length="152" mass="16950">MAEDKVRQALLLLEEARKSAGGVAATVWACSPPRQEKVRMVQEEAGTSGDYPGRQFAASRRWAEDKASPRAGNWMMSQEDRSLENTVKDTLRGRWNYRGGAPIGAAFLGEQRLGAAAGSSARRAVHPKRYEVGYTGLRERRWADNLRSVRCR</sequence>
<evidence type="ECO:0000313" key="3">
    <source>
        <dbReference type="Proteomes" id="UP001066276"/>
    </source>
</evidence>
<evidence type="ECO:0000313" key="2">
    <source>
        <dbReference type="EMBL" id="KAJ1199438.1"/>
    </source>
</evidence>
<dbReference type="AlphaFoldDB" id="A0AAV7VDQ4"/>
<gene>
    <name evidence="2" type="ORF">NDU88_003273</name>
</gene>
<accession>A0AAV7VDQ4</accession>